<feature type="disulfide bond" evidence="17">
    <location>
        <begin position="222"/>
        <end position="254"/>
    </location>
</feature>
<feature type="binding site" evidence="15">
    <location>
        <position position="216"/>
    </location>
    <ligand>
        <name>Ca(2+)</name>
        <dbReference type="ChEBI" id="CHEBI:29108"/>
        <label>2</label>
    </ligand>
</feature>
<feature type="binding site" evidence="14">
    <location>
        <position position="185"/>
    </location>
    <ligand>
        <name>substrate</name>
    </ligand>
</feature>
<gene>
    <name evidence="20" type="ORF">KP509_04G091700</name>
</gene>
<comment type="similarity">
    <text evidence="2">Belongs to the peroxidase family. Ascorbate peroxidase subfamily.</text>
</comment>
<feature type="binding site" evidence="15">
    <location>
        <position position="275"/>
    </location>
    <ligand>
        <name>Ca(2+)</name>
        <dbReference type="ChEBI" id="CHEBI:29108"/>
        <label>2</label>
    </ligand>
</feature>
<evidence type="ECO:0000256" key="8">
    <source>
        <dbReference type="ARBA" id="ARBA00023002"/>
    </source>
</evidence>
<dbReference type="PRINTS" id="PR00458">
    <property type="entry name" value="PEROXIDASE"/>
</dbReference>
<dbReference type="OrthoDB" id="2113341at2759"/>
<dbReference type="FunFam" id="1.10.420.10:FF:000001">
    <property type="entry name" value="Peroxidase"/>
    <property type="match status" value="1"/>
</dbReference>
<feature type="disulfide bond" evidence="17">
    <location>
        <begin position="56"/>
        <end position="136"/>
    </location>
</feature>
<comment type="subcellular location">
    <subcellularLocation>
        <location evidence="18">Secreted</location>
    </subcellularLocation>
</comment>
<organism evidence="20 21">
    <name type="scientific">Ceratopteris richardii</name>
    <name type="common">Triangle waterfern</name>
    <dbReference type="NCBI Taxonomy" id="49495"/>
    <lineage>
        <taxon>Eukaryota</taxon>
        <taxon>Viridiplantae</taxon>
        <taxon>Streptophyta</taxon>
        <taxon>Embryophyta</taxon>
        <taxon>Tracheophyta</taxon>
        <taxon>Polypodiopsida</taxon>
        <taxon>Polypodiidae</taxon>
        <taxon>Polypodiales</taxon>
        <taxon>Pteridineae</taxon>
        <taxon>Pteridaceae</taxon>
        <taxon>Parkerioideae</taxon>
        <taxon>Ceratopteris</taxon>
    </lineage>
</organism>
<dbReference type="GO" id="GO:0140825">
    <property type="term" value="F:lactoperoxidase activity"/>
    <property type="evidence" value="ECO:0007669"/>
    <property type="project" value="UniProtKB-EC"/>
</dbReference>
<dbReference type="EMBL" id="CM035409">
    <property type="protein sequence ID" value="KAH7440108.1"/>
    <property type="molecule type" value="Genomic_DNA"/>
</dbReference>
<dbReference type="OMA" id="ITVRIML"/>
<evidence type="ECO:0000256" key="11">
    <source>
        <dbReference type="ARBA" id="ARBA00023180"/>
    </source>
</evidence>
<keyword evidence="18" id="KW-0964">Secreted</keyword>
<keyword evidence="8 18" id="KW-0560">Oxidoreductase</keyword>
<dbReference type="PRINTS" id="PR00461">
    <property type="entry name" value="PLPEROXIDASE"/>
</dbReference>
<dbReference type="CDD" id="cd00693">
    <property type="entry name" value="secretory_peroxidase"/>
    <property type="match status" value="1"/>
</dbReference>
<dbReference type="PROSITE" id="PS00436">
    <property type="entry name" value="PEROXIDASE_2"/>
    <property type="match status" value="1"/>
</dbReference>
<evidence type="ECO:0000256" key="17">
    <source>
        <dbReference type="PIRSR" id="PIRSR600823-5"/>
    </source>
</evidence>
<dbReference type="InterPro" id="IPR002016">
    <property type="entry name" value="Haem_peroxidase"/>
</dbReference>
<dbReference type="GO" id="GO:0042744">
    <property type="term" value="P:hydrogen peroxide catabolic process"/>
    <property type="evidence" value="ECO:0007669"/>
    <property type="project" value="UniProtKB-KW"/>
</dbReference>
<feature type="active site" description="Proton acceptor" evidence="13">
    <location>
        <position position="87"/>
    </location>
</feature>
<evidence type="ECO:0000256" key="14">
    <source>
        <dbReference type="PIRSR" id="PIRSR600823-2"/>
    </source>
</evidence>
<feature type="disulfide bond" evidence="17">
    <location>
        <begin position="142"/>
        <end position="343"/>
    </location>
</feature>
<feature type="site" description="Transition state stabilizer" evidence="16">
    <location>
        <position position="83"/>
    </location>
</feature>
<keyword evidence="7 15" id="KW-0106">Calcium</keyword>
<feature type="domain" description="Plant heme peroxidase family profile" evidence="19">
    <location>
        <begin position="46"/>
        <end position="347"/>
    </location>
</feature>
<evidence type="ECO:0000256" key="2">
    <source>
        <dbReference type="ARBA" id="ARBA00006873"/>
    </source>
</evidence>
<keyword evidence="10 17" id="KW-1015">Disulfide bond</keyword>
<evidence type="ECO:0000256" key="3">
    <source>
        <dbReference type="ARBA" id="ARBA00012313"/>
    </source>
</evidence>
<evidence type="ECO:0000256" key="15">
    <source>
        <dbReference type="PIRSR" id="PIRSR600823-3"/>
    </source>
</evidence>
<evidence type="ECO:0000256" key="13">
    <source>
        <dbReference type="PIRSR" id="PIRSR600823-1"/>
    </source>
</evidence>
<evidence type="ECO:0000259" key="19">
    <source>
        <dbReference type="PROSITE" id="PS50873"/>
    </source>
</evidence>
<dbReference type="Pfam" id="PF00141">
    <property type="entry name" value="peroxidase"/>
    <property type="match status" value="1"/>
</dbReference>
<keyword evidence="9 15" id="KW-0408">Iron</keyword>
<comment type="similarity">
    <text evidence="18">Belongs to the peroxidase family. Classical plant (class III) peroxidase subfamily.</text>
</comment>
<dbReference type="PROSITE" id="PS00435">
    <property type="entry name" value="PEROXIDASE_1"/>
    <property type="match status" value="1"/>
</dbReference>
<evidence type="ECO:0000256" key="4">
    <source>
        <dbReference type="ARBA" id="ARBA00022559"/>
    </source>
</evidence>
<evidence type="ECO:0000256" key="1">
    <source>
        <dbReference type="ARBA" id="ARBA00000189"/>
    </source>
</evidence>
<name>A0A8T2UZH0_CERRI</name>
<protein>
    <recommendedName>
        <fullName evidence="3 18">Peroxidase</fullName>
        <ecNumber evidence="3 18">1.11.1.7</ecNumber>
    </recommendedName>
</protein>
<dbReference type="PROSITE" id="PS50873">
    <property type="entry name" value="PEROXIDASE_4"/>
    <property type="match status" value="1"/>
</dbReference>
<comment type="function">
    <text evidence="18">Removal of H(2)O(2), oxidation of toxic reductants, biosynthesis and degradation of lignin, suberization, auxin catabolism, response to environmental stresses such as wounding, pathogen attack and oxidative stress.</text>
</comment>
<comment type="cofactor">
    <cofactor evidence="15 18">
        <name>heme b</name>
        <dbReference type="ChEBI" id="CHEBI:60344"/>
    </cofactor>
    <text evidence="15 18">Binds 1 heme b (iron(II)-protoporphyrin IX) group per subunit.</text>
</comment>
<dbReference type="EC" id="1.11.1.7" evidence="3 18"/>
<evidence type="ECO:0000256" key="10">
    <source>
        <dbReference type="ARBA" id="ARBA00023157"/>
    </source>
</evidence>
<dbReference type="GO" id="GO:0005576">
    <property type="term" value="C:extracellular region"/>
    <property type="evidence" value="ECO:0007669"/>
    <property type="project" value="UniProtKB-SubCell"/>
</dbReference>
<dbReference type="GO" id="GO:0046872">
    <property type="term" value="F:metal ion binding"/>
    <property type="evidence" value="ECO:0007669"/>
    <property type="project" value="UniProtKB-UniRule"/>
</dbReference>
<dbReference type="InterPro" id="IPR000823">
    <property type="entry name" value="Peroxidase_pln"/>
</dbReference>
<dbReference type="InterPro" id="IPR010255">
    <property type="entry name" value="Haem_peroxidase_sf"/>
</dbReference>
<reference evidence="20" key="1">
    <citation type="submission" date="2021-08" db="EMBL/GenBank/DDBJ databases">
        <title>WGS assembly of Ceratopteris richardii.</title>
        <authorList>
            <person name="Marchant D.B."/>
            <person name="Chen G."/>
            <person name="Jenkins J."/>
            <person name="Shu S."/>
            <person name="Leebens-Mack J."/>
            <person name="Grimwood J."/>
            <person name="Schmutz J."/>
            <person name="Soltis P."/>
            <person name="Soltis D."/>
            <person name="Chen Z.-H."/>
        </authorList>
    </citation>
    <scope>NUCLEOTIDE SEQUENCE</scope>
    <source>
        <strain evidence="20">Whitten #5841</strain>
        <tissue evidence="20">Leaf</tissue>
    </source>
</reference>
<evidence type="ECO:0000256" key="5">
    <source>
        <dbReference type="ARBA" id="ARBA00022617"/>
    </source>
</evidence>
<dbReference type="InterPro" id="IPR033905">
    <property type="entry name" value="Secretory_peroxidase"/>
</dbReference>
<feature type="disulfide bond" evidence="17">
    <location>
        <begin position="89"/>
        <end position="94"/>
    </location>
</feature>
<keyword evidence="5 18" id="KW-0349">Heme</keyword>
<evidence type="ECO:0000256" key="18">
    <source>
        <dbReference type="RuleBase" id="RU362060"/>
    </source>
</evidence>
<dbReference type="FunFam" id="1.10.520.10:FF:000001">
    <property type="entry name" value="Peroxidase"/>
    <property type="match status" value="1"/>
</dbReference>
<keyword evidence="21" id="KW-1185">Reference proteome</keyword>
<feature type="binding site" description="axial binding residue" evidence="15">
    <location>
        <position position="215"/>
    </location>
    <ligand>
        <name>heme b</name>
        <dbReference type="ChEBI" id="CHEBI:60344"/>
    </ligand>
    <ligandPart>
        <name>Fe</name>
        <dbReference type="ChEBI" id="CHEBI:18248"/>
    </ligandPart>
</feature>
<feature type="binding site" evidence="15">
    <location>
        <position position="270"/>
    </location>
    <ligand>
        <name>Ca(2+)</name>
        <dbReference type="ChEBI" id="CHEBI:29108"/>
        <label>2</label>
    </ligand>
</feature>
<evidence type="ECO:0000256" key="16">
    <source>
        <dbReference type="PIRSR" id="PIRSR600823-4"/>
    </source>
</evidence>
<feature type="binding site" evidence="15">
    <location>
        <position position="91"/>
    </location>
    <ligand>
        <name>Ca(2+)</name>
        <dbReference type="ChEBI" id="CHEBI:29108"/>
        <label>1</label>
    </ligand>
</feature>
<sequence length="348" mass="36916">MRSPTVVSYLQRPLITVRIMLLAAAFTAVFTPKWTNFQFTEANAQTLSPSFYESSCPTVAAVVENVVRQAVQAEARMAASLLRLHFHDCFVHGCDGSVLLDATSTVTGEKTALPNNNSLRGFDVVDNIKTAVEAVCPGTVSCADILALAANASVTLVGGPSWTVLLGRRDATSPATVNEVNSALPSPNSNMTFIISQFAAVGLNVQDTVVLSGAHTIGQARCISFSSRLYNFSGTGSPDPSINPVYLQTLQSACPQGGDINALRPLDVTTPTAFDKAYYTNLQDNEGLLLSDQELTSDSNTAPLAAAYAGNQRAFFHAFGLSMIKMGNISPLTGTQGEIRLNCRVVNA</sequence>
<evidence type="ECO:0000313" key="21">
    <source>
        <dbReference type="Proteomes" id="UP000825935"/>
    </source>
</evidence>
<evidence type="ECO:0000313" key="20">
    <source>
        <dbReference type="EMBL" id="KAH7440108.1"/>
    </source>
</evidence>
<evidence type="ECO:0000256" key="9">
    <source>
        <dbReference type="ARBA" id="ARBA00023004"/>
    </source>
</evidence>
<dbReference type="InterPro" id="IPR019794">
    <property type="entry name" value="Peroxidases_AS"/>
</dbReference>
<keyword evidence="11" id="KW-0325">Glycoprotein</keyword>
<dbReference type="SUPFAM" id="SSF48113">
    <property type="entry name" value="Heme-dependent peroxidases"/>
    <property type="match status" value="1"/>
</dbReference>
<dbReference type="Gene3D" id="1.10.420.10">
    <property type="entry name" value="Peroxidase, domain 2"/>
    <property type="match status" value="1"/>
</dbReference>
<feature type="binding site" evidence="15">
    <location>
        <position position="93"/>
    </location>
    <ligand>
        <name>Ca(2+)</name>
        <dbReference type="ChEBI" id="CHEBI:29108"/>
        <label>1</label>
    </ligand>
</feature>
<comment type="cofactor">
    <cofactor evidence="15 18">
        <name>Ca(2+)</name>
        <dbReference type="ChEBI" id="CHEBI:29108"/>
    </cofactor>
    <text evidence="15 18">Binds 2 calcium ions per subunit.</text>
</comment>
<comment type="catalytic activity">
    <reaction evidence="1 18">
        <text>2 a phenolic donor + H2O2 = 2 a phenolic radical donor + 2 H2O</text>
        <dbReference type="Rhea" id="RHEA:56136"/>
        <dbReference type="ChEBI" id="CHEBI:15377"/>
        <dbReference type="ChEBI" id="CHEBI:16240"/>
        <dbReference type="ChEBI" id="CHEBI:139520"/>
        <dbReference type="ChEBI" id="CHEBI:139521"/>
        <dbReference type="EC" id="1.11.1.7"/>
    </reaction>
</comment>
<dbReference type="GO" id="GO:0006979">
    <property type="term" value="P:response to oxidative stress"/>
    <property type="evidence" value="ECO:0007669"/>
    <property type="project" value="UniProtKB-UniRule"/>
</dbReference>
<dbReference type="InterPro" id="IPR019793">
    <property type="entry name" value="Peroxidases_heam-ligand_BS"/>
</dbReference>
<proteinExistence type="inferred from homology"/>
<dbReference type="Proteomes" id="UP000825935">
    <property type="component" value="Chromosome 4"/>
</dbReference>
<dbReference type="GO" id="GO:0020037">
    <property type="term" value="F:heme binding"/>
    <property type="evidence" value="ECO:0007669"/>
    <property type="project" value="UniProtKB-UniRule"/>
</dbReference>
<feature type="binding site" evidence="15">
    <location>
        <position position="95"/>
    </location>
    <ligand>
        <name>Ca(2+)</name>
        <dbReference type="ChEBI" id="CHEBI:29108"/>
        <label>1</label>
    </ligand>
</feature>
<dbReference type="PANTHER" id="PTHR31388:SF5">
    <property type="entry name" value="PEROXIDASE"/>
    <property type="match status" value="1"/>
</dbReference>
<evidence type="ECO:0000256" key="6">
    <source>
        <dbReference type="ARBA" id="ARBA00022723"/>
    </source>
</evidence>
<comment type="caution">
    <text evidence="20">The sequence shown here is derived from an EMBL/GenBank/DDBJ whole genome shotgun (WGS) entry which is preliminary data.</text>
</comment>
<keyword evidence="4 18" id="KW-0575">Peroxidase</keyword>
<feature type="binding site" evidence="15">
    <location>
        <position position="97"/>
    </location>
    <ligand>
        <name>Ca(2+)</name>
        <dbReference type="ChEBI" id="CHEBI:29108"/>
        <label>1</label>
    </ligand>
</feature>
<dbReference type="AlphaFoldDB" id="A0A8T2UZH0"/>
<keyword evidence="12 18" id="KW-0376">Hydrogen peroxide</keyword>
<dbReference type="Gene3D" id="1.10.520.10">
    <property type="match status" value="1"/>
</dbReference>
<feature type="binding site" evidence="15">
    <location>
        <position position="267"/>
    </location>
    <ligand>
        <name>Ca(2+)</name>
        <dbReference type="ChEBI" id="CHEBI:29108"/>
        <label>2</label>
    </ligand>
</feature>
<evidence type="ECO:0000256" key="7">
    <source>
        <dbReference type="ARBA" id="ARBA00022837"/>
    </source>
</evidence>
<dbReference type="PANTHER" id="PTHR31388">
    <property type="entry name" value="PEROXIDASE 72-RELATED"/>
    <property type="match status" value="1"/>
</dbReference>
<evidence type="ECO:0000256" key="12">
    <source>
        <dbReference type="ARBA" id="ARBA00023324"/>
    </source>
</evidence>
<feature type="binding site" evidence="15">
    <location>
        <position position="88"/>
    </location>
    <ligand>
        <name>Ca(2+)</name>
        <dbReference type="ChEBI" id="CHEBI:29108"/>
        <label>1</label>
    </ligand>
</feature>
<feature type="binding site" evidence="15">
    <location>
        <position position="109"/>
    </location>
    <ligand>
        <name>Ca(2+)</name>
        <dbReference type="ChEBI" id="CHEBI:29108"/>
        <label>1</label>
    </ligand>
</feature>
<accession>A0A8T2UZH0</accession>
<keyword evidence="6 15" id="KW-0479">Metal-binding</keyword>